<feature type="compositionally biased region" description="Polar residues" evidence="1">
    <location>
        <begin position="113"/>
        <end position="122"/>
    </location>
</feature>
<gene>
    <name evidence="2" type="ORF">FOXG_04467</name>
</gene>
<feature type="compositionally biased region" description="Gly residues" evidence="1">
    <location>
        <begin position="143"/>
        <end position="152"/>
    </location>
</feature>
<dbReference type="VEuPathDB" id="FungiDB:FOXG_04467"/>
<name>A0A0J9USE4_FUSO4</name>
<dbReference type="KEGG" id="fox:FOXG_04467"/>
<dbReference type="AlphaFoldDB" id="A0A0J9USE4"/>
<dbReference type="OrthoDB" id="3564303at2759"/>
<feature type="region of interest" description="Disordered" evidence="1">
    <location>
        <begin position="108"/>
        <end position="163"/>
    </location>
</feature>
<evidence type="ECO:0000256" key="1">
    <source>
        <dbReference type="SAM" id="MobiDB-lite"/>
    </source>
</evidence>
<dbReference type="RefSeq" id="XP_018239216.1">
    <property type="nucleotide sequence ID" value="XM_018382491.1"/>
</dbReference>
<evidence type="ECO:0000313" key="3">
    <source>
        <dbReference type="Proteomes" id="UP000009097"/>
    </source>
</evidence>
<feature type="region of interest" description="Disordered" evidence="1">
    <location>
        <begin position="34"/>
        <end position="56"/>
    </location>
</feature>
<reference evidence="2" key="2">
    <citation type="journal article" date="2010" name="Nature">
        <title>Comparative genomics reveals mobile pathogenicity chromosomes in Fusarium.</title>
        <authorList>
            <person name="Ma L.J."/>
            <person name="van der Does H.C."/>
            <person name="Borkovich K.A."/>
            <person name="Coleman J.J."/>
            <person name="Daboussi M.J."/>
            <person name="Di Pietro A."/>
            <person name="Dufresne M."/>
            <person name="Freitag M."/>
            <person name="Grabherr M."/>
            <person name="Henrissat B."/>
            <person name="Houterman P.M."/>
            <person name="Kang S."/>
            <person name="Shim W.B."/>
            <person name="Woloshuk C."/>
            <person name="Xie X."/>
            <person name="Xu J.R."/>
            <person name="Antoniw J."/>
            <person name="Baker S.E."/>
            <person name="Bluhm B.H."/>
            <person name="Breakspear A."/>
            <person name="Brown D.W."/>
            <person name="Butchko R.A."/>
            <person name="Chapman S."/>
            <person name="Coulson R."/>
            <person name="Coutinho P.M."/>
            <person name="Danchin E.G."/>
            <person name="Diener A."/>
            <person name="Gale L.R."/>
            <person name="Gardiner D.M."/>
            <person name="Goff S."/>
            <person name="Hammond-Kosack K.E."/>
            <person name="Hilburn K."/>
            <person name="Hua-Van A."/>
            <person name="Jonkers W."/>
            <person name="Kazan K."/>
            <person name="Kodira C.D."/>
            <person name="Koehrsen M."/>
            <person name="Kumar L."/>
            <person name="Lee Y.H."/>
            <person name="Li L."/>
            <person name="Manners J.M."/>
            <person name="Miranda-Saavedra D."/>
            <person name="Mukherjee M."/>
            <person name="Park G."/>
            <person name="Park J."/>
            <person name="Park S.Y."/>
            <person name="Proctor R.H."/>
            <person name="Regev A."/>
            <person name="Ruiz-Roldan M.C."/>
            <person name="Sain D."/>
            <person name="Sakthikumar S."/>
            <person name="Sykes S."/>
            <person name="Schwartz D.C."/>
            <person name="Turgeon B.G."/>
            <person name="Wapinski I."/>
            <person name="Yoder O."/>
            <person name="Young S."/>
            <person name="Zeng Q."/>
            <person name="Zhou S."/>
            <person name="Galagan J."/>
            <person name="Cuomo C.A."/>
            <person name="Kistler H.C."/>
            <person name="Rep M."/>
        </authorList>
    </citation>
    <scope>NUCLEOTIDE SEQUENCE [LARGE SCALE GENOMIC DNA]</scope>
    <source>
        <strain evidence="2">4287</strain>
    </source>
</reference>
<dbReference type="EMBL" id="DS231699">
    <property type="protein sequence ID" value="KNB01171.1"/>
    <property type="molecule type" value="Genomic_DNA"/>
</dbReference>
<sequence>MFLKHPPGRSLTSLNSHGILYKEPWRRLKLKVSRHTRQKGAATKESPTTVDSSDIKDGDGFLPAACNDLNYPWSHQTMPIILEPAFYEAVDQLLHKFKYQLISSNDVHHRAHGTNSNKTNSTKRGERTGKGKNTLQDARNPGFDGGGKGGTGKGEDNGKLPPDGYRYCPSSEVQLPKIFGCPFYITNPVQYHECGNYRIRRLSDVFQHIERCHLLQEVRLCTPDSAEAARRSGNGNWTACTESNLIKIYDAICRQEFHGPHAEQSFILHRTVDGACQLRTIEETGMLLPEEFEELKNKRDGVRGSVAKWYAMWRVCFPPLNALMATRFRTVPASPYIQAMVPPEAGRMATLQVLSAFGIQPQYCQSMSAQILNGLYPAALQGDSEVQQAVQSQQERRKLELRHVIMYTRMIWNGSTLPRTRILATRMTLHDILLF</sequence>
<dbReference type="GeneID" id="28946513"/>
<protein>
    <submittedName>
        <fullName evidence="2">Uncharacterized protein</fullName>
    </submittedName>
</protein>
<evidence type="ECO:0000313" key="2">
    <source>
        <dbReference type="EMBL" id="KNB01171.1"/>
    </source>
</evidence>
<accession>A0A0J9USE4</accession>
<proteinExistence type="predicted"/>
<dbReference type="Proteomes" id="UP000009097">
    <property type="component" value="Unassembled WGS sequence"/>
</dbReference>
<reference evidence="2" key="1">
    <citation type="submission" date="2007-04" db="EMBL/GenBank/DDBJ databases">
        <authorList>
            <consortium name="The Broad Institute Genome Sequencing Platform"/>
            <person name="Birren B."/>
            <person name="Lander E."/>
            <person name="Galagan J."/>
            <person name="Nusbaum C."/>
            <person name="Devon K."/>
            <person name="Ma L.-J."/>
            <person name="Jaffe D."/>
            <person name="Butler J."/>
            <person name="Alvarez P."/>
            <person name="Gnerre S."/>
            <person name="Grabherr M."/>
            <person name="Kleber M."/>
            <person name="Mauceli E."/>
            <person name="Brockman W."/>
            <person name="MacCallum I.A."/>
            <person name="Young S."/>
            <person name="LaButti K."/>
            <person name="DeCaprio D."/>
            <person name="Crawford M."/>
            <person name="Koehrsen M."/>
            <person name="Engels R."/>
            <person name="Montgomery P."/>
            <person name="Pearson M."/>
            <person name="Howarth C."/>
            <person name="Larson L."/>
            <person name="White J."/>
            <person name="O'Leary S."/>
            <person name="Kodira C."/>
            <person name="Zeng Q."/>
            <person name="Yandava C."/>
            <person name="Alvarado L."/>
            <person name="Kistler C."/>
            <person name="Shim W.-B."/>
            <person name="Kang S."/>
            <person name="Woloshuk C."/>
        </authorList>
    </citation>
    <scope>NUCLEOTIDE SEQUENCE</scope>
    <source>
        <strain evidence="2">4287</strain>
    </source>
</reference>
<organism evidence="2 3">
    <name type="scientific">Fusarium oxysporum f. sp. lycopersici (strain 4287 / CBS 123668 / FGSC 9935 / NRRL 34936)</name>
    <name type="common">Fusarium vascular wilt of tomato</name>
    <dbReference type="NCBI Taxonomy" id="426428"/>
    <lineage>
        <taxon>Eukaryota</taxon>
        <taxon>Fungi</taxon>
        <taxon>Dikarya</taxon>
        <taxon>Ascomycota</taxon>
        <taxon>Pezizomycotina</taxon>
        <taxon>Sordariomycetes</taxon>
        <taxon>Hypocreomycetidae</taxon>
        <taxon>Hypocreales</taxon>
        <taxon>Nectriaceae</taxon>
        <taxon>Fusarium</taxon>
        <taxon>Fusarium oxysporum species complex</taxon>
    </lineage>
</organism>